<dbReference type="Proteomes" id="UP000318821">
    <property type="component" value="Unassembled WGS sequence"/>
</dbReference>
<evidence type="ECO:0000313" key="2">
    <source>
        <dbReference type="Proteomes" id="UP000318821"/>
    </source>
</evidence>
<organism evidence="1 2">
    <name type="scientific">Leishmania donovani</name>
    <dbReference type="NCBI Taxonomy" id="5661"/>
    <lineage>
        <taxon>Eukaryota</taxon>
        <taxon>Discoba</taxon>
        <taxon>Euglenozoa</taxon>
        <taxon>Kinetoplastea</taxon>
        <taxon>Metakinetoplastina</taxon>
        <taxon>Trypanosomatida</taxon>
        <taxon>Trypanosomatidae</taxon>
        <taxon>Leishmaniinae</taxon>
        <taxon>Leishmania</taxon>
    </lineage>
</organism>
<sequence length="268" mass="29668">MSTTSVFETKLRVYTALPSEKLKLRGKSLDAEPANEVMVVCEESLKRTLLASNLTPESCRIMDMSAYNGQMPHELQSPGVWFRGGGDSKKLDASRPRNGPMQRGLFRLGHMNAGFWLDRAATSSCNIRARLSCSSSRVWWSGRWLIKACPRHPRRLRPLDAAKKPRRNHVGASRRAADAASITRVWGDIDILRSIIPCLDSIVIASPPARQAELLDMVGKGLLRIGVVNLLTAPNREPPLEADDTGLLRIGNKGGTLLGEDYDWTWIG</sequence>
<gene>
    <name evidence="1" type="ORF">CGC20_6415</name>
</gene>
<name>A0A504X828_LEIDO</name>
<dbReference type="EMBL" id="RHLD01000008">
    <property type="protein sequence ID" value="TPP43249.1"/>
    <property type="molecule type" value="Genomic_DNA"/>
</dbReference>
<accession>A0A504X828</accession>
<protein>
    <submittedName>
        <fullName evidence="1">Uncharacterized protein</fullName>
    </submittedName>
</protein>
<proteinExistence type="predicted"/>
<reference evidence="2" key="1">
    <citation type="submission" date="2019-02" db="EMBL/GenBank/DDBJ databases">
        <title>FDA dAtabase for Regulatory Grade micrObial Sequences (FDA-ARGOS): Supporting development and validation of Infectious Disease Dx tests.</title>
        <authorList>
            <person name="Duncan R."/>
            <person name="Fisher C."/>
            <person name="Tallon L."/>
            <person name="Sadzewicz L."/>
            <person name="Sengamalay N."/>
            <person name="Ott S."/>
            <person name="Godinez A."/>
            <person name="Nagaraj S."/>
            <person name="Vavikolanu K."/>
            <person name="Vyas G."/>
            <person name="Nadendla S."/>
            <person name="Aluvathingal J."/>
            <person name="Sichtig H."/>
        </authorList>
    </citation>
    <scope>NUCLEOTIDE SEQUENCE [LARGE SCALE GENOMIC DNA]</scope>
    <source>
        <strain evidence="2">FDAARGOS_360</strain>
    </source>
</reference>
<dbReference type="AlphaFoldDB" id="A0A504X828"/>
<comment type="caution">
    <text evidence="1">The sequence shown here is derived from an EMBL/GenBank/DDBJ whole genome shotgun (WGS) entry which is preliminary data.</text>
</comment>
<evidence type="ECO:0000313" key="1">
    <source>
        <dbReference type="EMBL" id="TPP43249.1"/>
    </source>
</evidence>